<keyword evidence="3" id="KW-1185">Reference proteome</keyword>
<accession>A0A8J9W4C2</accession>
<dbReference type="Proteomes" id="UP000838878">
    <property type="component" value="Chromosome 5"/>
</dbReference>
<feature type="non-terminal residue" evidence="2">
    <location>
        <position position="87"/>
    </location>
</feature>
<organism evidence="2 3">
    <name type="scientific">Brenthis ino</name>
    <name type="common">lesser marbled fritillary</name>
    <dbReference type="NCBI Taxonomy" id="405034"/>
    <lineage>
        <taxon>Eukaryota</taxon>
        <taxon>Metazoa</taxon>
        <taxon>Ecdysozoa</taxon>
        <taxon>Arthropoda</taxon>
        <taxon>Hexapoda</taxon>
        <taxon>Insecta</taxon>
        <taxon>Pterygota</taxon>
        <taxon>Neoptera</taxon>
        <taxon>Endopterygota</taxon>
        <taxon>Lepidoptera</taxon>
        <taxon>Glossata</taxon>
        <taxon>Ditrysia</taxon>
        <taxon>Papilionoidea</taxon>
        <taxon>Nymphalidae</taxon>
        <taxon>Heliconiinae</taxon>
        <taxon>Argynnini</taxon>
        <taxon>Brenthis</taxon>
    </lineage>
</organism>
<protein>
    <submittedName>
        <fullName evidence="2">Uncharacterized protein</fullName>
    </submittedName>
</protein>
<dbReference type="EMBL" id="OV170225">
    <property type="protein sequence ID" value="CAH0725697.1"/>
    <property type="molecule type" value="Genomic_DNA"/>
</dbReference>
<dbReference type="OrthoDB" id="7485686at2759"/>
<feature type="region of interest" description="Disordered" evidence="1">
    <location>
        <begin position="68"/>
        <end position="87"/>
    </location>
</feature>
<evidence type="ECO:0000313" key="2">
    <source>
        <dbReference type="EMBL" id="CAH0725697.1"/>
    </source>
</evidence>
<name>A0A8J9W4C2_9NEOP</name>
<reference evidence="2" key="1">
    <citation type="submission" date="2021-12" db="EMBL/GenBank/DDBJ databases">
        <authorList>
            <person name="Martin H S."/>
        </authorList>
    </citation>
    <scope>NUCLEOTIDE SEQUENCE</scope>
</reference>
<proteinExistence type="predicted"/>
<sequence>MSNLVKVLIRRRRDVVLSTWNDLDTGGGCIRGAANRCVAMATATSAEKPALYCPFLSRLDIISYNAEEKKGKTSTENTRKPTLSDRK</sequence>
<gene>
    <name evidence="2" type="ORF">BINO364_LOCUS11258</name>
</gene>
<evidence type="ECO:0000313" key="3">
    <source>
        <dbReference type="Proteomes" id="UP000838878"/>
    </source>
</evidence>
<dbReference type="AlphaFoldDB" id="A0A8J9W4C2"/>
<evidence type="ECO:0000256" key="1">
    <source>
        <dbReference type="SAM" id="MobiDB-lite"/>
    </source>
</evidence>